<organism evidence="1 2">
    <name type="scientific">Fusibacter paucivorans</name>
    <dbReference type="NCBI Taxonomy" id="76009"/>
    <lineage>
        <taxon>Bacteria</taxon>
        <taxon>Bacillati</taxon>
        <taxon>Bacillota</taxon>
        <taxon>Clostridia</taxon>
        <taxon>Eubacteriales</taxon>
        <taxon>Eubacteriales Family XII. Incertae Sedis</taxon>
        <taxon>Fusibacter</taxon>
    </lineage>
</organism>
<protein>
    <submittedName>
        <fullName evidence="1">Uncharacterized protein</fullName>
    </submittedName>
</protein>
<keyword evidence="2" id="KW-1185">Reference proteome</keyword>
<dbReference type="RefSeq" id="WP_213238598.1">
    <property type="nucleotide sequence ID" value="NZ_JAHBCL010000057.1"/>
</dbReference>
<reference evidence="1 2" key="1">
    <citation type="submission" date="2021-05" db="EMBL/GenBank/DDBJ databases">
        <title>Fusibacter ferrireducens sp. nov., an anaerobic, sulfur- and Fe-reducing bacterium isolated from the mangrove sediment.</title>
        <authorList>
            <person name="Qiu D."/>
        </authorList>
    </citation>
    <scope>NUCLEOTIDE SEQUENCE [LARGE SCALE GENOMIC DNA]</scope>
    <source>
        <strain evidence="1 2">DSM 12116</strain>
    </source>
</reference>
<evidence type="ECO:0000313" key="2">
    <source>
        <dbReference type="Proteomes" id="UP000746471"/>
    </source>
</evidence>
<dbReference type="Proteomes" id="UP000746471">
    <property type="component" value="Unassembled WGS sequence"/>
</dbReference>
<dbReference type="EMBL" id="JAHBCL010000057">
    <property type="protein sequence ID" value="MBS7528743.1"/>
    <property type="molecule type" value="Genomic_DNA"/>
</dbReference>
<name>A0ABS5PU97_9FIRM</name>
<evidence type="ECO:0000313" key="1">
    <source>
        <dbReference type="EMBL" id="MBS7528743.1"/>
    </source>
</evidence>
<sequence>MEERLHMMVILVADILRKDNRNDMVTNGYGFVAIFNILGAKETEGKFYAVLSFFTPFLQTKGCKYTRVLGMESLTR</sequence>
<comment type="caution">
    <text evidence="1">The sequence shown here is derived from an EMBL/GenBank/DDBJ whole genome shotgun (WGS) entry which is preliminary data.</text>
</comment>
<accession>A0ABS5PU97</accession>
<proteinExistence type="predicted"/>
<gene>
    <name evidence="1" type="ORF">KHM83_18915</name>
</gene>